<protein>
    <recommendedName>
        <fullName evidence="2">Tetratricopeptide repeat protein</fullName>
    </recommendedName>
</protein>
<organism evidence="1">
    <name type="scientific">uncultured Acidobacteriota bacterium</name>
    <dbReference type="NCBI Taxonomy" id="171953"/>
    <lineage>
        <taxon>Bacteria</taxon>
        <taxon>Pseudomonadati</taxon>
        <taxon>Acidobacteriota</taxon>
        <taxon>environmental samples</taxon>
    </lineage>
</organism>
<gene>
    <name evidence="1" type="ORF">HGMM_F28D03C23</name>
</gene>
<dbReference type="AlphaFoldDB" id="H5SH80"/>
<proteinExistence type="predicted"/>
<dbReference type="Gene3D" id="1.25.40.10">
    <property type="entry name" value="Tetratricopeptide repeat domain"/>
    <property type="match status" value="1"/>
</dbReference>
<evidence type="ECO:0000313" key="1">
    <source>
        <dbReference type="EMBL" id="BAL55516.1"/>
    </source>
</evidence>
<accession>H5SH80</accession>
<dbReference type="EMBL" id="AP011719">
    <property type="protein sequence ID" value="BAL55516.1"/>
    <property type="molecule type" value="Genomic_DNA"/>
</dbReference>
<reference evidence="1" key="2">
    <citation type="journal article" date="2012" name="PLoS ONE">
        <title>A Deeply Branching Thermophilic Bacterium with an Ancient Acetyl-CoA Pathway Dominates a Subsurface Ecosystem.</title>
        <authorList>
            <person name="Takami H."/>
            <person name="Noguchi H."/>
            <person name="Takaki Y."/>
            <person name="Uchiyama I."/>
            <person name="Toyoda A."/>
            <person name="Nishi S."/>
            <person name="Chee G.-J."/>
            <person name="Arai W."/>
            <person name="Nunoura T."/>
            <person name="Itoh T."/>
            <person name="Hattori M."/>
            <person name="Takai K."/>
        </authorList>
    </citation>
    <scope>NUCLEOTIDE SEQUENCE</scope>
</reference>
<reference evidence="1" key="1">
    <citation type="journal article" date="2005" name="Environ. Microbiol.">
        <title>Genetic and functional properties of uncultivated thermophilic crenarchaeotes from a subsurface gold mine as revealed by analysis of genome fragments.</title>
        <authorList>
            <person name="Nunoura T."/>
            <person name="Hirayama H."/>
            <person name="Takami H."/>
            <person name="Oida H."/>
            <person name="Nishi S."/>
            <person name="Shimamura S."/>
            <person name="Suzuki Y."/>
            <person name="Inagaki F."/>
            <person name="Takai K."/>
            <person name="Nealson K.H."/>
            <person name="Horikoshi K."/>
        </authorList>
    </citation>
    <scope>NUCLEOTIDE SEQUENCE</scope>
</reference>
<dbReference type="InterPro" id="IPR011990">
    <property type="entry name" value="TPR-like_helical_dom_sf"/>
</dbReference>
<name>H5SH80_9BACT</name>
<sequence length="602" mass="67099">MSPQREEPSNPREAALETLSLLPDEMRDIERQEQRLELIVRIAEILGSENPEKAQSLLTRAFEEMLKMEEGDAKDDQWREKRNALQRRIISRVAQHDEDLAKRLLDELHERSASAETTSSAQVSYVQLARGLIEDHPDLASYMAKRRMRSLLSWEGLLFLLDLRERARAQADLLFLDLTSRIASQGAGDVNELLLLYAYVFSPAFPLQLTGEGPRMFSLPGYRRGTVDSEMAVKFLQSVIPPLLAPERYAGRGPLWGPRGDFFFLSVILPHCHRFLPALADELERQRNLLAALFPQGERASLERAASRSPSSLAPQPDDGENLLEKAEKATDPKVRDRLFFLALNRAIREGDFERAFEIAEKISREQREEVLSFVHYLVAERAIRAGNLAEALEHVRRPMKPSLKAYLLAVIAHHQFSSGDPSEAMRSLIEAEQITRKLEPDRVKASLLLGLAALHALMNSPSAFPALQEAVETINRTKDFDGEVSLGNLITIGDFSFAYAVEARVFSFELPFSLLGARDFYGAMAFARSLTHPVLRARAVIAACEGALKGKPTSGGTETRAVMGDEGSLLSRSQLSDRLLGGIPGTPFLGRLVAREPEIAG</sequence>
<evidence type="ECO:0008006" key="2">
    <source>
        <dbReference type="Google" id="ProtNLM"/>
    </source>
</evidence>